<reference evidence="2" key="2">
    <citation type="submission" date="2020-10" db="UniProtKB">
        <authorList>
            <consortium name="WormBaseParasite"/>
        </authorList>
    </citation>
    <scope>IDENTIFICATION</scope>
</reference>
<sequence length="302" mass="35297">MSVEASKFSNYIEFERIICLPPAFVNSTEPTLNASLRPIIAHHRHNWYFWSCMAYVNIYNGVKLVTFFLKFLGLRYRYCAHPEHAIGTEDLNTRLISDLNQPRIMVNEKSYRFKRIAEHLHPPIFGTQSIKGLQDLCTDNGVKVSLRLGIPREYFFVSIEQCKPRMKVCHTFPFNVEEMLTKCLACEKPSNDTCIIVNFGQSQGYYVHRMILSGVSRELTKLFISGISILEQLIVFDESDNRLTFTTLKQEDAEFFLTESIRHTRAVLENDTFKDYQYSLEHHFIAASKLRSLVRRQIKRYI</sequence>
<protein>
    <submittedName>
        <fullName evidence="2">BTB domain-containing protein</fullName>
    </submittedName>
</protein>
<dbReference type="WBParaSite" id="Pan_g21487.t1">
    <property type="protein sequence ID" value="Pan_g21487.t1"/>
    <property type="gene ID" value="Pan_g21487"/>
</dbReference>
<proteinExistence type="predicted"/>
<evidence type="ECO:0000313" key="1">
    <source>
        <dbReference type="Proteomes" id="UP000492821"/>
    </source>
</evidence>
<dbReference type="AlphaFoldDB" id="A0A7E4VIB0"/>
<keyword evidence="1" id="KW-1185">Reference proteome</keyword>
<reference evidence="1" key="1">
    <citation type="journal article" date="2013" name="Genetics">
        <title>The draft genome and transcriptome of Panagrellus redivivus are shaped by the harsh demands of a free-living lifestyle.</title>
        <authorList>
            <person name="Srinivasan J."/>
            <person name="Dillman A.R."/>
            <person name="Macchietto M.G."/>
            <person name="Heikkinen L."/>
            <person name="Lakso M."/>
            <person name="Fracchia K.M."/>
            <person name="Antoshechkin I."/>
            <person name="Mortazavi A."/>
            <person name="Wong G."/>
            <person name="Sternberg P.W."/>
        </authorList>
    </citation>
    <scope>NUCLEOTIDE SEQUENCE [LARGE SCALE GENOMIC DNA]</scope>
    <source>
        <strain evidence="1">MT8872</strain>
    </source>
</reference>
<evidence type="ECO:0000313" key="2">
    <source>
        <dbReference type="WBParaSite" id="Pan_g21487.t1"/>
    </source>
</evidence>
<accession>A0A7E4VIB0</accession>
<dbReference type="Proteomes" id="UP000492821">
    <property type="component" value="Unassembled WGS sequence"/>
</dbReference>
<organism evidence="1 2">
    <name type="scientific">Panagrellus redivivus</name>
    <name type="common">Microworm</name>
    <dbReference type="NCBI Taxonomy" id="6233"/>
    <lineage>
        <taxon>Eukaryota</taxon>
        <taxon>Metazoa</taxon>
        <taxon>Ecdysozoa</taxon>
        <taxon>Nematoda</taxon>
        <taxon>Chromadorea</taxon>
        <taxon>Rhabditida</taxon>
        <taxon>Tylenchina</taxon>
        <taxon>Panagrolaimomorpha</taxon>
        <taxon>Panagrolaimoidea</taxon>
        <taxon>Panagrolaimidae</taxon>
        <taxon>Panagrellus</taxon>
    </lineage>
</organism>
<name>A0A7E4VIB0_PANRE</name>